<comment type="caution">
    <text evidence="1">The sequence shown here is derived from an EMBL/GenBank/DDBJ whole genome shotgun (WGS) entry which is preliminary data.</text>
</comment>
<name>A0ABS3C614_9BACT</name>
<keyword evidence="2" id="KW-1185">Reference proteome</keyword>
<evidence type="ECO:0000313" key="1">
    <source>
        <dbReference type="EMBL" id="MBN7812557.1"/>
    </source>
</evidence>
<accession>A0ABS3C614</accession>
<reference evidence="1 2" key="1">
    <citation type="submission" date="2021-03" db="EMBL/GenBank/DDBJ databases">
        <title>novel species isolated from a fishpond in China.</title>
        <authorList>
            <person name="Lu H."/>
            <person name="Cai Z."/>
        </authorList>
    </citation>
    <scope>NUCLEOTIDE SEQUENCE [LARGE SCALE GENOMIC DNA]</scope>
    <source>
        <strain evidence="1 2">H41</strain>
    </source>
</reference>
<dbReference type="Proteomes" id="UP000664317">
    <property type="component" value="Unassembled WGS sequence"/>
</dbReference>
<proteinExistence type="predicted"/>
<organism evidence="1 2">
    <name type="scientific">Algoriphagus oliviformis</name>
    <dbReference type="NCBI Taxonomy" id="2811231"/>
    <lineage>
        <taxon>Bacteria</taxon>
        <taxon>Pseudomonadati</taxon>
        <taxon>Bacteroidota</taxon>
        <taxon>Cytophagia</taxon>
        <taxon>Cytophagales</taxon>
        <taxon>Cyclobacteriaceae</taxon>
        <taxon>Algoriphagus</taxon>
    </lineage>
</organism>
<evidence type="ECO:0000313" key="2">
    <source>
        <dbReference type="Proteomes" id="UP000664317"/>
    </source>
</evidence>
<dbReference type="RefSeq" id="WP_206579333.1">
    <property type="nucleotide sequence ID" value="NZ_JAFKCT010000007.1"/>
</dbReference>
<dbReference type="EMBL" id="JAFKCT010000007">
    <property type="protein sequence ID" value="MBN7812557.1"/>
    <property type="molecule type" value="Genomic_DNA"/>
</dbReference>
<sequence length="82" mass="9396">MHFVLNPTAAAFQPSCHLPSQWDGASAPLTEADHINEFFDLYRMEHRWLLENQNPGGWESASTACEDYLEYSKQHLLELTTS</sequence>
<gene>
    <name evidence="1" type="ORF">J0A68_16505</name>
</gene>
<protein>
    <submittedName>
        <fullName evidence="1">Uncharacterized protein</fullName>
    </submittedName>
</protein>